<keyword evidence="5" id="KW-1185">Reference proteome</keyword>
<name>A0A6A6WDK3_9PEZI</name>
<feature type="transmembrane region" description="Helical" evidence="2">
    <location>
        <begin position="38"/>
        <end position="61"/>
    </location>
</feature>
<keyword evidence="2" id="KW-0812">Transmembrane</keyword>
<reference evidence="4" key="1">
    <citation type="journal article" date="2020" name="Stud. Mycol.">
        <title>101 Dothideomycetes genomes: a test case for predicting lifestyles and emergence of pathogens.</title>
        <authorList>
            <person name="Haridas S."/>
            <person name="Albert R."/>
            <person name="Binder M."/>
            <person name="Bloem J."/>
            <person name="Labutti K."/>
            <person name="Salamov A."/>
            <person name="Andreopoulos B."/>
            <person name="Baker S."/>
            <person name="Barry K."/>
            <person name="Bills G."/>
            <person name="Bluhm B."/>
            <person name="Cannon C."/>
            <person name="Castanera R."/>
            <person name="Culley D."/>
            <person name="Daum C."/>
            <person name="Ezra D."/>
            <person name="Gonzalez J."/>
            <person name="Henrissat B."/>
            <person name="Kuo A."/>
            <person name="Liang C."/>
            <person name="Lipzen A."/>
            <person name="Lutzoni F."/>
            <person name="Magnuson J."/>
            <person name="Mondo S."/>
            <person name="Nolan M."/>
            <person name="Ohm R."/>
            <person name="Pangilinan J."/>
            <person name="Park H.-J."/>
            <person name="Ramirez L."/>
            <person name="Alfaro M."/>
            <person name="Sun H."/>
            <person name="Tritt A."/>
            <person name="Yoshinaga Y."/>
            <person name="Zwiers L.-H."/>
            <person name="Turgeon B."/>
            <person name="Goodwin S."/>
            <person name="Spatafora J."/>
            <person name="Crous P."/>
            <person name="Grigoriev I."/>
        </authorList>
    </citation>
    <scope>NUCLEOTIDE SEQUENCE</scope>
    <source>
        <strain evidence="4">CBS 121739</strain>
    </source>
</reference>
<feature type="transmembrane region" description="Helical" evidence="2">
    <location>
        <begin position="73"/>
        <end position="93"/>
    </location>
</feature>
<accession>A0A6A6WDK3</accession>
<organism evidence="4 5">
    <name type="scientific">Pseudovirgaria hyperparasitica</name>
    <dbReference type="NCBI Taxonomy" id="470096"/>
    <lineage>
        <taxon>Eukaryota</taxon>
        <taxon>Fungi</taxon>
        <taxon>Dikarya</taxon>
        <taxon>Ascomycota</taxon>
        <taxon>Pezizomycotina</taxon>
        <taxon>Dothideomycetes</taxon>
        <taxon>Dothideomycetes incertae sedis</taxon>
        <taxon>Acrospermales</taxon>
        <taxon>Acrospermaceae</taxon>
        <taxon>Pseudovirgaria</taxon>
    </lineage>
</organism>
<feature type="transmembrane region" description="Helical" evidence="2">
    <location>
        <begin position="222"/>
        <end position="246"/>
    </location>
</feature>
<protein>
    <recommendedName>
        <fullName evidence="3">DUF7702 domain-containing protein</fullName>
    </recommendedName>
</protein>
<evidence type="ECO:0000256" key="1">
    <source>
        <dbReference type="SAM" id="MobiDB-lite"/>
    </source>
</evidence>
<feature type="region of interest" description="Disordered" evidence="1">
    <location>
        <begin position="257"/>
        <end position="281"/>
    </location>
</feature>
<dbReference type="PANTHER" id="PTHR42109:SF2">
    <property type="entry name" value="INTEGRAL MEMBRANE PROTEIN"/>
    <property type="match status" value="1"/>
</dbReference>
<feature type="transmembrane region" description="Helical" evidence="2">
    <location>
        <begin position="114"/>
        <end position="132"/>
    </location>
</feature>
<keyword evidence="2" id="KW-1133">Transmembrane helix</keyword>
<dbReference type="GeneID" id="54487795"/>
<dbReference type="Pfam" id="PF24800">
    <property type="entry name" value="DUF7702"/>
    <property type="match status" value="1"/>
</dbReference>
<evidence type="ECO:0000256" key="2">
    <source>
        <dbReference type="SAM" id="Phobius"/>
    </source>
</evidence>
<feature type="transmembrane region" description="Helical" evidence="2">
    <location>
        <begin position="6"/>
        <end position="26"/>
    </location>
</feature>
<dbReference type="PANTHER" id="PTHR42109">
    <property type="entry name" value="UNPLACED GENOMIC SCAFFOLD UM_SCAF_CONTIG_1.265, WHOLE GENOME SHOTGUN SEQUENCE"/>
    <property type="match status" value="1"/>
</dbReference>
<dbReference type="AlphaFoldDB" id="A0A6A6WDK3"/>
<dbReference type="Proteomes" id="UP000799437">
    <property type="component" value="Unassembled WGS sequence"/>
</dbReference>
<sequence>MVSYREGVAILQIIFYFLCVPLALFLCKRHGFAKSSGWYFLILFVLFRLTAGICTLIYTQAVGNGDGTTATNAVTGAIVCNSTGLSPLNLILLGLLSRVNDHIAEGTGKVPPRVFKLIGLVSLVGLILSSSGGSSSTYHDDGSVTIATTSKAALIMFFIIFIVQVFLTIYFQTRSRAIDKGEKRLVLAVAICSPFLIIRYAYQFEYTFTGKRKWSSTFGDVTLFLILFVLTEIIVVTTCIAVGLTLRKRPATAQTHDELAESGASADEVETSRRQAQIKRRKARGPISWLYYTIQESVKNNSKSSQQPHQVEGYSHK</sequence>
<dbReference type="EMBL" id="ML996569">
    <property type="protein sequence ID" value="KAF2759637.1"/>
    <property type="molecule type" value="Genomic_DNA"/>
</dbReference>
<feature type="transmembrane region" description="Helical" evidence="2">
    <location>
        <begin position="152"/>
        <end position="173"/>
    </location>
</feature>
<feature type="domain" description="DUF7702" evidence="3">
    <location>
        <begin position="2"/>
        <end position="249"/>
    </location>
</feature>
<feature type="region of interest" description="Disordered" evidence="1">
    <location>
        <begin position="298"/>
        <end position="317"/>
    </location>
</feature>
<gene>
    <name evidence="4" type="ORF">EJ05DRAFT_498848</name>
</gene>
<dbReference type="RefSeq" id="XP_033602088.1">
    <property type="nucleotide sequence ID" value="XM_033746741.1"/>
</dbReference>
<feature type="transmembrane region" description="Helical" evidence="2">
    <location>
        <begin position="185"/>
        <end position="202"/>
    </location>
</feature>
<dbReference type="OrthoDB" id="2560628at2759"/>
<keyword evidence="2" id="KW-0472">Membrane</keyword>
<evidence type="ECO:0000259" key="3">
    <source>
        <dbReference type="Pfam" id="PF24800"/>
    </source>
</evidence>
<evidence type="ECO:0000313" key="5">
    <source>
        <dbReference type="Proteomes" id="UP000799437"/>
    </source>
</evidence>
<evidence type="ECO:0000313" key="4">
    <source>
        <dbReference type="EMBL" id="KAF2759637.1"/>
    </source>
</evidence>
<proteinExistence type="predicted"/>
<feature type="compositionally biased region" description="Polar residues" evidence="1">
    <location>
        <begin position="298"/>
        <end position="309"/>
    </location>
</feature>
<dbReference type="InterPro" id="IPR056119">
    <property type="entry name" value="DUF7702"/>
</dbReference>